<name>A0A7S0PKP7_9CHLO</name>
<dbReference type="InterPro" id="IPR050924">
    <property type="entry name" value="Peroxiredoxin_BCP/PrxQ"/>
</dbReference>
<proteinExistence type="inferred from homology"/>
<evidence type="ECO:0000256" key="11">
    <source>
        <dbReference type="ARBA" id="ARBA00049091"/>
    </source>
</evidence>
<dbReference type="InterPro" id="IPR000866">
    <property type="entry name" value="AhpC/TSA"/>
</dbReference>
<dbReference type="SUPFAM" id="SSF52833">
    <property type="entry name" value="Thioredoxin-like"/>
    <property type="match status" value="1"/>
</dbReference>
<accession>A0A7S0PKP7</accession>
<feature type="domain" description="Thioredoxin" evidence="12">
    <location>
        <begin position="57"/>
        <end position="211"/>
    </location>
</feature>
<sequence>MGAACALPRKVTTSKASKRAQVVVHASAGLHVVDRRTLLVGSVMASMMIQASPAKALDVGAKAPDFALPGTGGGATVELSNILQENDFAVVYFFNQAGSPGCTIESQRFEAAIPAFKAKNTRVVGISMDTLEKQDEFCTGKGLKSFTILSDNDGSVSAAYGADLKIPLLGRFSDRQTFLIKKDGTIVGHWLERDQSMASVKTTAHVDQILAAIA</sequence>
<dbReference type="Pfam" id="PF00578">
    <property type="entry name" value="AhpC-TSA"/>
    <property type="match status" value="1"/>
</dbReference>
<dbReference type="InterPro" id="IPR036249">
    <property type="entry name" value="Thioredoxin-like_sf"/>
</dbReference>
<dbReference type="AlphaFoldDB" id="A0A7S0PKP7"/>
<comment type="similarity">
    <text evidence="9">Belongs to the peroxiredoxin family. BCP/PrxQ subfamily.</text>
</comment>
<dbReference type="GO" id="GO:0009543">
    <property type="term" value="C:chloroplast thylakoid lumen"/>
    <property type="evidence" value="ECO:0007669"/>
    <property type="project" value="UniProtKB-SubCell"/>
</dbReference>
<dbReference type="PANTHER" id="PTHR42801">
    <property type="entry name" value="THIOREDOXIN-DEPENDENT PEROXIDE REDUCTASE"/>
    <property type="match status" value="1"/>
</dbReference>
<evidence type="ECO:0000256" key="7">
    <source>
        <dbReference type="ARBA" id="ARBA00023284"/>
    </source>
</evidence>
<evidence type="ECO:0000256" key="10">
    <source>
        <dbReference type="ARBA" id="ARBA00042163"/>
    </source>
</evidence>
<keyword evidence="6" id="KW-1015">Disulfide bond</keyword>
<dbReference type="InterPro" id="IPR013766">
    <property type="entry name" value="Thioredoxin_domain"/>
</dbReference>
<comment type="subcellular location">
    <subcellularLocation>
        <location evidence="1">Plastid</location>
        <location evidence="1">Chloroplast thylakoid lumen</location>
    </subcellularLocation>
</comment>
<evidence type="ECO:0000259" key="12">
    <source>
        <dbReference type="PROSITE" id="PS51352"/>
    </source>
</evidence>
<protein>
    <recommendedName>
        <fullName evidence="2">thioredoxin-dependent peroxiredoxin</fullName>
        <ecNumber evidence="2">1.11.1.24</ecNumber>
    </recommendedName>
    <alternativeName>
        <fullName evidence="8">Thioredoxin peroxidase</fullName>
    </alternativeName>
    <alternativeName>
        <fullName evidence="10">Thioredoxin-dependent peroxiredoxin Q</fullName>
    </alternativeName>
</protein>
<comment type="catalytic activity">
    <reaction evidence="11">
        <text>a hydroperoxide + [thioredoxin]-dithiol = an alcohol + [thioredoxin]-disulfide + H2O</text>
        <dbReference type="Rhea" id="RHEA:62620"/>
        <dbReference type="Rhea" id="RHEA-COMP:10698"/>
        <dbReference type="Rhea" id="RHEA-COMP:10700"/>
        <dbReference type="ChEBI" id="CHEBI:15377"/>
        <dbReference type="ChEBI" id="CHEBI:29950"/>
        <dbReference type="ChEBI" id="CHEBI:30879"/>
        <dbReference type="ChEBI" id="CHEBI:35924"/>
        <dbReference type="ChEBI" id="CHEBI:50058"/>
        <dbReference type="EC" id="1.11.1.24"/>
    </reaction>
</comment>
<keyword evidence="3" id="KW-0575">Peroxidase</keyword>
<evidence type="ECO:0000256" key="9">
    <source>
        <dbReference type="ARBA" id="ARBA00038489"/>
    </source>
</evidence>
<dbReference type="GO" id="GO:0008379">
    <property type="term" value="F:thioredoxin peroxidase activity"/>
    <property type="evidence" value="ECO:0007669"/>
    <property type="project" value="TreeGrafter"/>
</dbReference>
<dbReference type="PANTHER" id="PTHR42801:SF4">
    <property type="entry name" value="AHPC_TSA FAMILY PROTEIN"/>
    <property type="match status" value="1"/>
</dbReference>
<evidence type="ECO:0000256" key="3">
    <source>
        <dbReference type="ARBA" id="ARBA00022559"/>
    </source>
</evidence>
<evidence type="ECO:0000256" key="6">
    <source>
        <dbReference type="ARBA" id="ARBA00023157"/>
    </source>
</evidence>
<dbReference type="PROSITE" id="PS51352">
    <property type="entry name" value="THIOREDOXIN_2"/>
    <property type="match status" value="1"/>
</dbReference>
<reference evidence="13" key="1">
    <citation type="submission" date="2021-01" db="EMBL/GenBank/DDBJ databases">
        <authorList>
            <person name="Corre E."/>
            <person name="Pelletier E."/>
            <person name="Niang G."/>
            <person name="Scheremetjew M."/>
            <person name="Finn R."/>
            <person name="Kale V."/>
            <person name="Holt S."/>
            <person name="Cochrane G."/>
            <person name="Meng A."/>
            <person name="Brown T."/>
            <person name="Cohen L."/>
        </authorList>
    </citation>
    <scope>NUCLEOTIDE SEQUENCE</scope>
    <source>
        <strain evidence="13">Clade-D-RCC2572</strain>
    </source>
</reference>
<evidence type="ECO:0000256" key="8">
    <source>
        <dbReference type="ARBA" id="ARBA00032824"/>
    </source>
</evidence>
<dbReference type="EC" id="1.11.1.24" evidence="2"/>
<dbReference type="CDD" id="cd03017">
    <property type="entry name" value="PRX_BCP"/>
    <property type="match status" value="1"/>
</dbReference>
<dbReference type="EMBL" id="HBEW01000232">
    <property type="protein sequence ID" value="CAD8575454.1"/>
    <property type="molecule type" value="Transcribed_RNA"/>
</dbReference>
<evidence type="ECO:0000256" key="4">
    <source>
        <dbReference type="ARBA" id="ARBA00022862"/>
    </source>
</evidence>
<keyword evidence="5" id="KW-0560">Oxidoreductase</keyword>
<dbReference type="GO" id="GO:0045454">
    <property type="term" value="P:cell redox homeostasis"/>
    <property type="evidence" value="ECO:0007669"/>
    <property type="project" value="TreeGrafter"/>
</dbReference>
<dbReference type="GO" id="GO:0034599">
    <property type="term" value="P:cellular response to oxidative stress"/>
    <property type="evidence" value="ECO:0007669"/>
    <property type="project" value="TreeGrafter"/>
</dbReference>
<gene>
    <name evidence="13" type="ORF">OMED0929_LOCUS197</name>
</gene>
<keyword evidence="4" id="KW-0049">Antioxidant</keyword>
<keyword evidence="7" id="KW-0676">Redox-active center</keyword>
<evidence type="ECO:0000313" key="13">
    <source>
        <dbReference type="EMBL" id="CAD8575454.1"/>
    </source>
</evidence>
<dbReference type="Gene3D" id="3.40.30.10">
    <property type="entry name" value="Glutaredoxin"/>
    <property type="match status" value="1"/>
</dbReference>
<organism evidence="13">
    <name type="scientific">Ostreococcus mediterraneus</name>
    <dbReference type="NCBI Taxonomy" id="1486918"/>
    <lineage>
        <taxon>Eukaryota</taxon>
        <taxon>Viridiplantae</taxon>
        <taxon>Chlorophyta</taxon>
        <taxon>Mamiellophyceae</taxon>
        <taxon>Mamiellales</taxon>
        <taxon>Bathycoccaceae</taxon>
        <taxon>Ostreococcus</taxon>
    </lineage>
</organism>
<evidence type="ECO:0000256" key="5">
    <source>
        <dbReference type="ARBA" id="ARBA00023002"/>
    </source>
</evidence>
<evidence type="ECO:0000256" key="1">
    <source>
        <dbReference type="ARBA" id="ARBA00004456"/>
    </source>
</evidence>
<evidence type="ECO:0000256" key="2">
    <source>
        <dbReference type="ARBA" id="ARBA00013017"/>
    </source>
</evidence>